<evidence type="ECO:0000256" key="9">
    <source>
        <dbReference type="HAMAP-Rule" id="MF_00144"/>
    </source>
</evidence>
<accession>A0A1G2MZF5</accession>
<sequence length="348" mass="39187">MSGGVDSSVSAVLLKKAGYDVTGVFIKVWQPDWLMCTWREDRRDAMRVAACLDIPFVTLDLEKEYKKDVVDYMISEYKVGRTPNPDVMCNRYVKFGGFFSWAMGQGADYVATGHYAQVLKRLSNVLDDRFKLVVSTDKNKDQTYFLWTLTQDQLSKTLFPVGDLEKLEVRKLARKFRLPNAEKKDSQGLCFIGKIDVKEFLSHYITPKKGVVLDIHGQTVGKHNGAFFYTIGERHGFLITKKTSDDKPLYVVAKNIAANTITVSHKTADGELPSVKTEIILKDMNWNQDIVPMNKNLQVRSRYRESLQDARLSGSDAVIFKKPQSTLSSGQSLVVYDGEVCLGGGIIV</sequence>
<evidence type="ECO:0000256" key="1">
    <source>
        <dbReference type="ARBA" id="ARBA00022555"/>
    </source>
</evidence>
<dbReference type="Pfam" id="PF03054">
    <property type="entry name" value="tRNA_Me_trans"/>
    <property type="match status" value="1"/>
</dbReference>
<dbReference type="GO" id="GO:0005524">
    <property type="term" value="F:ATP binding"/>
    <property type="evidence" value="ECO:0007669"/>
    <property type="project" value="UniProtKB-KW"/>
</dbReference>
<dbReference type="Proteomes" id="UP000178089">
    <property type="component" value="Unassembled WGS sequence"/>
</dbReference>
<name>A0A1G2MZF5_9BACT</name>
<reference evidence="12 13" key="1">
    <citation type="journal article" date="2016" name="Nat. Commun.">
        <title>Thousands of microbial genomes shed light on interconnected biogeochemical processes in an aquifer system.</title>
        <authorList>
            <person name="Anantharaman K."/>
            <person name="Brown C.T."/>
            <person name="Hug L.A."/>
            <person name="Sharon I."/>
            <person name="Castelle C.J."/>
            <person name="Probst A.J."/>
            <person name="Thomas B.C."/>
            <person name="Singh A."/>
            <person name="Wilkins M.J."/>
            <person name="Karaoz U."/>
            <person name="Brodie E.L."/>
            <person name="Williams K.H."/>
            <person name="Hubbard S.S."/>
            <person name="Banfield J.F."/>
        </authorList>
    </citation>
    <scope>NUCLEOTIDE SEQUENCE [LARGE SCALE GENOMIC DNA]</scope>
</reference>
<comment type="catalytic activity">
    <reaction evidence="8 9">
        <text>S-sulfanyl-L-cysteinyl-[protein] + uridine(34) in tRNA + AH2 + ATP = 2-thiouridine(34) in tRNA + L-cysteinyl-[protein] + A + AMP + diphosphate + H(+)</text>
        <dbReference type="Rhea" id="RHEA:47032"/>
        <dbReference type="Rhea" id="RHEA-COMP:10131"/>
        <dbReference type="Rhea" id="RHEA-COMP:11726"/>
        <dbReference type="Rhea" id="RHEA-COMP:11727"/>
        <dbReference type="Rhea" id="RHEA-COMP:11728"/>
        <dbReference type="ChEBI" id="CHEBI:13193"/>
        <dbReference type="ChEBI" id="CHEBI:15378"/>
        <dbReference type="ChEBI" id="CHEBI:17499"/>
        <dbReference type="ChEBI" id="CHEBI:29950"/>
        <dbReference type="ChEBI" id="CHEBI:30616"/>
        <dbReference type="ChEBI" id="CHEBI:33019"/>
        <dbReference type="ChEBI" id="CHEBI:61963"/>
        <dbReference type="ChEBI" id="CHEBI:65315"/>
        <dbReference type="ChEBI" id="CHEBI:87170"/>
        <dbReference type="ChEBI" id="CHEBI:456215"/>
        <dbReference type="EC" id="2.8.1.13"/>
    </reaction>
</comment>
<dbReference type="NCBIfam" id="TIGR00420">
    <property type="entry name" value="trmU"/>
    <property type="match status" value="1"/>
</dbReference>
<dbReference type="CDD" id="cd01998">
    <property type="entry name" value="MnmA_TRMU-like"/>
    <property type="match status" value="1"/>
</dbReference>
<dbReference type="InterPro" id="IPR046884">
    <property type="entry name" value="MnmA-like_central"/>
</dbReference>
<comment type="similarity">
    <text evidence="9">Belongs to the MnmA/TRMU family.</text>
</comment>
<feature type="region of interest" description="Interaction with target base in tRNA" evidence="9">
    <location>
        <begin position="84"/>
        <end position="86"/>
    </location>
</feature>
<dbReference type="STRING" id="1802315.A3F51_01175"/>
<keyword evidence="4 9" id="KW-0547">Nucleotide-binding</keyword>
<evidence type="ECO:0000259" key="10">
    <source>
        <dbReference type="Pfam" id="PF20258"/>
    </source>
</evidence>
<dbReference type="PANTHER" id="PTHR11933:SF5">
    <property type="entry name" value="MITOCHONDRIAL TRNA-SPECIFIC 2-THIOURIDYLASE 1"/>
    <property type="match status" value="1"/>
</dbReference>
<feature type="active site" description="Nucleophile" evidence="9">
    <location>
        <position position="89"/>
    </location>
</feature>
<keyword evidence="1 9" id="KW-0820">tRNA-binding</keyword>
<comment type="function">
    <text evidence="9">Catalyzes the 2-thiolation of uridine at the wobble position (U34) of tRNA, leading to the formation of s(2)U34.</text>
</comment>
<dbReference type="GO" id="GO:0103016">
    <property type="term" value="F:tRNA-uridine 2-sulfurtransferase activity"/>
    <property type="evidence" value="ECO:0007669"/>
    <property type="project" value="UniProtKB-EC"/>
</dbReference>
<dbReference type="EC" id="2.8.1.13" evidence="9"/>
<feature type="region of interest" description="Interaction with tRNA" evidence="9">
    <location>
        <begin position="140"/>
        <end position="142"/>
    </location>
</feature>
<evidence type="ECO:0000313" key="13">
    <source>
        <dbReference type="Proteomes" id="UP000178089"/>
    </source>
</evidence>
<feature type="binding site" evidence="9">
    <location>
        <position position="26"/>
    </location>
    <ligand>
        <name>ATP</name>
        <dbReference type="ChEBI" id="CHEBI:30616"/>
    </ligand>
</feature>
<keyword evidence="9" id="KW-0963">Cytoplasm</keyword>
<feature type="region of interest" description="Interaction with tRNA" evidence="9">
    <location>
        <begin position="302"/>
        <end position="303"/>
    </location>
</feature>
<dbReference type="InterPro" id="IPR014729">
    <property type="entry name" value="Rossmann-like_a/b/a_fold"/>
</dbReference>
<evidence type="ECO:0000256" key="8">
    <source>
        <dbReference type="ARBA" id="ARBA00051542"/>
    </source>
</evidence>
<dbReference type="NCBIfam" id="NF001138">
    <property type="entry name" value="PRK00143.1"/>
    <property type="match status" value="1"/>
</dbReference>
<feature type="site" description="Interaction with tRNA" evidence="9">
    <location>
        <position position="331"/>
    </location>
</feature>
<keyword evidence="3 9" id="KW-0819">tRNA processing</keyword>
<feature type="domain" description="tRNA-specific 2-thiouridylase MnmA-like central" evidence="11">
    <location>
        <begin position="198"/>
        <end position="265"/>
    </location>
</feature>
<evidence type="ECO:0000313" key="12">
    <source>
        <dbReference type="EMBL" id="OHA29208.1"/>
    </source>
</evidence>
<evidence type="ECO:0000256" key="2">
    <source>
        <dbReference type="ARBA" id="ARBA00022679"/>
    </source>
</evidence>
<dbReference type="HAMAP" id="MF_00144">
    <property type="entry name" value="tRNA_thiouridyl_MnmA"/>
    <property type="match status" value="1"/>
</dbReference>
<dbReference type="InterPro" id="IPR023382">
    <property type="entry name" value="MnmA-like_central_sf"/>
</dbReference>
<evidence type="ECO:0000256" key="6">
    <source>
        <dbReference type="ARBA" id="ARBA00022884"/>
    </source>
</evidence>
<dbReference type="InterPro" id="IPR046885">
    <property type="entry name" value="MnmA-like_C"/>
</dbReference>
<protein>
    <recommendedName>
        <fullName evidence="9">tRNA-specific 2-thiouridylase MnmA</fullName>
        <ecNumber evidence="9">2.8.1.13</ecNumber>
    </recommendedName>
</protein>
<keyword evidence="7" id="KW-1015">Disulfide bond</keyword>
<keyword evidence="5 9" id="KW-0067">ATP-binding</keyword>
<organism evidence="12 13">
    <name type="scientific">Candidatus Taylorbacteria bacterium RIFCSPHIGHO2_12_FULL_45_16</name>
    <dbReference type="NCBI Taxonomy" id="1802315"/>
    <lineage>
        <taxon>Bacteria</taxon>
        <taxon>Candidatus Tayloriibacteriota</taxon>
    </lineage>
</organism>
<dbReference type="Gene3D" id="3.40.50.620">
    <property type="entry name" value="HUPs"/>
    <property type="match status" value="1"/>
</dbReference>
<evidence type="ECO:0000256" key="7">
    <source>
        <dbReference type="ARBA" id="ARBA00023157"/>
    </source>
</evidence>
<comment type="caution">
    <text evidence="12">The sequence shown here is derived from an EMBL/GenBank/DDBJ whole genome shotgun (WGS) entry which is preliminary data.</text>
</comment>
<dbReference type="PANTHER" id="PTHR11933">
    <property type="entry name" value="TRNA 5-METHYLAMINOMETHYL-2-THIOURIDYLATE -METHYLTRANSFERASE"/>
    <property type="match status" value="1"/>
</dbReference>
<dbReference type="Pfam" id="PF20258">
    <property type="entry name" value="tRNA_Me_trans_C"/>
    <property type="match status" value="1"/>
</dbReference>
<dbReference type="Pfam" id="PF20259">
    <property type="entry name" value="tRNA_Me_trans_M"/>
    <property type="match status" value="1"/>
</dbReference>
<gene>
    <name evidence="9" type="primary">mnmA</name>
    <name evidence="12" type="ORF">A3F51_01175</name>
</gene>
<feature type="domain" description="tRNA-specific 2-thiouridylase MnmA-like C-terminal" evidence="10">
    <location>
        <begin position="277"/>
        <end position="347"/>
    </location>
</feature>
<evidence type="ECO:0000256" key="3">
    <source>
        <dbReference type="ARBA" id="ARBA00022694"/>
    </source>
</evidence>
<keyword evidence="2 9" id="KW-0808">Transferase</keyword>
<evidence type="ECO:0000256" key="5">
    <source>
        <dbReference type="ARBA" id="ARBA00022840"/>
    </source>
</evidence>
<proteinExistence type="inferred from homology"/>
<dbReference type="Gene3D" id="2.40.30.10">
    <property type="entry name" value="Translation factors"/>
    <property type="match status" value="1"/>
</dbReference>
<feature type="binding site" evidence="9">
    <location>
        <position position="113"/>
    </location>
    <ligand>
        <name>ATP</name>
        <dbReference type="ChEBI" id="CHEBI:30616"/>
    </ligand>
</feature>
<dbReference type="GO" id="GO:0002143">
    <property type="term" value="P:tRNA wobble position uridine thiolation"/>
    <property type="evidence" value="ECO:0007669"/>
    <property type="project" value="TreeGrafter"/>
</dbReference>
<dbReference type="InterPro" id="IPR004506">
    <property type="entry name" value="MnmA-like"/>
</dbReference>
<keyword evidence="6 9" id="KW-0694">RNA-binding</keyword>
<evidence type="ECO:0000256" key="4">
    <source>
        <dbReference type="ARBA" id="ARBA00022741"/>
    </source>
</evidence>
<comment type="subcellular location">
    <subcellularLocation>
        <location evidence="9">Cytoplasm</location>
    </subcellularLocation>
</comment>
<dbReference type="GO" id="GO:0000049">
    <property type="term" value="F:tRNA binding"/>
    <property type="evidence" value="ECO:0007669"/>
    <property type="project" value="UniProtKB-KW"/>
</dbReference>
<dbReference type="EMBL" id="MHRT01000005">
    <property type="protein sequence ID" value="OHA29208.1"/>
    <property type="molecule type" value="Genomic_DNA"/>
</dbReference>
<dbReference type="Gene3D" id="2.30.30.280">
    <property type="entry name" value="Adenine nucleotide alpha hydrolases-like domains"/>
    <property type="match status" value="1"/>
</dbReference>
<comment type="caution">
    <text evidence="9">Lacks conserved residue(s) required for the propagation of feature annotation.</text>
</comment>
<evidence type="ECO:0000259" key="11">
    <source>
        <dbReference type="Pfam" id="PF20259"/>
    </source>
</evidence>
<feature type="site" description="Interaction with tRNA" evidence="9">
    <location>
        <position position="114"/>
    </location>
</feature>
<feature type="active site" description="Cysteine persulfide intermediate" evidence="9">
    <location>
        <position position="190"/>
    </location>
</feature>
<dbReference type="AlphaFoldDB" id="A0A1G2MZF5"/>
<dbReference type="FunFam" id="2.30.30.280:FF:000001">
    <property type="entry name" value="tRNA-specific 2-thiouridylase MnmA"/>
    <property type="match status" value="1"/>
</dbReference>
<dbReference type="GO" id="GO:0005737">
    <property type="term" value="C:cytoplasm"/>
    <property type="evidence" value="ECO:0007669"/>
    <property type="project" value="UniProtKB-SubCell"/>
</dbReference>
<dbReference type="SUPFAM" id="SSF52402">
    <property type="entry name" value="Adenine nucleotide alpha hydrolases-like"/>
    <property type="match status" value="1"/>
</dbReference>